<dbReference type="Pfam" id="PF01351">
    <property type="entry name" value="RNase_HII"/>
    <property type="match status" value="1"/>
</dbReference>
<evidence type="ECO:0000256" key="13">
    <source>
        <dbReference type="ARBA" id="ARBA00023211"/>
    </source>
</evidence>
<feature type="domain" description="RNase H type-2" evidence="17">
    <location>
        <begin position="20"/>
        <end position="212"/>
    </location>
</feature>
<evidence type="ECO:0000256" key="1">
    <source>
        <dbReference type="ARBA" id="ARBA00000077"/>
    </source>
</evidence>
<dbReference type="InterPro" id="IPR022898">
    <property type="entry name" value="RNase_HII"/>
</dbReference>
<dbReference type="CDD" id="cd07182">
    <property type="entry name" value="RNase_HII_bacteria_HII_like"/>
    <property type="match status" value="1"/>
</dbReference>
<comment type="catalytic activity">
    <reaction evidence="1 14 15 16">
        <text>Endonucleolytic cleavage to 5'-phosphomonoester.</text>
        <dbReference type="EC" id="3.1.26.4"/>
    </reaction>
</comment>
<comment type="similarity">
    <text evidence="5 14 16">Belongs to the RNase HII family.</text>
</comment>
<dbReference type="OrthoDB" id="9803420at2"/>
<keyword evidence="13 14" id="KW-0464">Manganese</keyword>
<proteinExistence type="inferred from homology"/>
<dbReference type="STRING" id="1276258.SAPIS_v1c03220"/>
<dbReference type="EC" id="3.1.26.4" evidence="6 14"/>
<dbReference type="GO" id="GO:0004523">
    <property type="term" value="F:RNA-DNA hybrid ribonuclease activity"/>
    <property type="evidence" value="ECO:0007669"/>
    <property type="project" value="UniProtKB-UniRule"/>
</dbReference>
<dbReference type="GO" id="GO:0005737">
    <property type="term" value="C:cytoplasm"/>
    <property type="evidence" value="ECO:0007669"/>
    <property type="project" value="UniProtKB-SubCell"/>
</dbReference>
<evidence type="ECO:0000256" key="7">
    <source>
        <dbReference type="ARBA" id="ARBA00019179"/>
    </source>
</evidence>
<evidence type="ECO:0000256" key="3">
    <source>
        <dbReference type="ARBA" id="ARBA00004065"/>
    </source>
</evidence>
<evidence type="ECO:0000256" key="14">
    <source>
        <dbReference type="HAMAP-Rule" id="MF_00052"/>
    </source>
</evidence>
<feature type="binding site" evidence="14 15">
    <location>
        <position position="26"/>
    </location>
    <ligand>
        <name>a divalent metal cation</name>
        <dbReference type="ChEBI" id="CHEBI:60240"/>
    </ligand>
</feature>
<evidence type="ECO:0000256" key="11">
    <source>
        <dbReference type="ARBA" id="ARBA00022759"/>
    </source>
</evidence>
<gene>
    <name evidence="14 18" type="primary">rnhB</name>
    <name evidence="18" type="ORF">SAPIS_v1c03220</name>
</gene>
<keyword evidence="11 14" id="KW-0255">Endonuclease</keyword>
<evidence type="ECO:0000256" key="15">
    <source>
        <dbReference type="PROSITE-ProRule" id="PRU01319"/>
    </source>
</evidence>
<evidence type="ECO:0000256" key="5">
    <source>
        <dbReference type="ARBA" id="ARBA00007383"/>
    </source>
</evidence>
<dbReference type="SUPFAM" id="SSF53098">
    <property type="entry name" value="Ribonuclease H-like"/>
    <property type="match status" value="1"/>
</dbReference>
<evidence type="ECO:0000256" key="12">
    <source>
        <dbReference type="ARBA" id="ARBA00022801"/>
    </source>
</evidence>
<dbReference type="Proteomes" id="UP000018550">
    <property type="component" value="Chromosome"/>
</dbReference>
<accession>V5RI78</accession>
<dbReference type="Gene3D" id="3.30.420.10">
    <property type="entry name" value="Ribonuclease H-like superfamily/Ribonuclease H"/>
    <property type="match status" value="1"/>
</dbReference>
<evidence type="ECO:0000313" key="18">
    <source>
        <dbReference type="EMBL" id="AHB36168.1"/>
    </source>
</evidence>
<evidence type="ECO:0000256" key="8">
    <source>
        <dbReference type="ARBA" id="ARBA00022490"/>
    </source>
</evidence>
<dbReference type="NCBIfam" id="NF000595">
    <property type="entry name" value="PRK00015.1-3"/>
    <property type="match status" value="1"/>
</dbReference>
<dbReference type="InterPro" id="IPR012337">
    <property type="entry name" value="RNaseH-like_sf"/>
</dbReference>
<comment type="cofactor">
    <cofactor evidence="2">
        <name>Mg(2+)</name>
        <dbReference type="ChEBI" id="CHEBI:18420"/>
    </cofactor>
</comment>
<dbReference type="PANTHER" id="PTHR10954">
    <property type="entry name" value="RIBONUCLEASE H2 SUBUNIT A"/>
    <property type="match status" value="1"/>
</dbReference>
<dbReference type="AlphaFoldDB" id="V5RI78"/>
<dbReference type="PANTHER" id="PTHR10954:SF18">
    <property type="entry name" value="RIBONUCLEASE HII"/>
    <property type="match status" value="1"/>
</dbReference>
<comment type="function">
    <text evidence="3 14 16">Endonuclease that specifically degrades the RNA of RNA-DNA hybrids.</text>
</comment>
<comment type="subcellular location">
    <subcellularLocation>
        <location evidence="4 14">Cytoplasm</location>
    </subcellularLocation>
</comment>
<dbReference type="GO" id="GO:0030145">
    <property type="term" value="F:manganese ion binding"/>
    <property type="evidence" value="ECO:0007669"/>
    <property type="project" value="UniProtKB-UniRule"/>
</dbReference>
<dbReference type="HAMAP" id="MF_00052_B">
    <property type="entry name" value="RNase_HII_B"/>
    <property type="match status" value="1"/>
</dbReference>
<evidence type="ECO:0000259" key="17">
    <source>
        <dbReference type="PROSITE" id="PS51975"/>
    </source>
</evidence>
<dbReference type="eggNOG" id="COG0164">
    <property type="taxonomic scope" value="Bacteria"/>
</dbReference>
<dbReference type="KEGG" id="sapi:SAPIS_v1c03220"/>
<keyword evidence="10 14" id="KW-0479">Metal-binding</keyword>
<evidence type="ECO:0000256" key="16">
    <source>
        <dbReference type="RuleBase" id="RU003515"/>
    </source>
</evidence>
<evidence type="ECO:0000256" key="9">
    <source>
        <dbReference type="ARBA" id="ARBA00022722"/>
    </source>
</evidence>
<feature type="binding site" evidence="14 15">
    <location>
        <position position="118"/>
    </location>
    <ligand>
        <name>a divalent metal cation</name>
        <dbReference type="ChEBI" id="CHEBI:60240"/>
    </ligand>
</feature>
<dbReference type="HOGENOM" id="CLU_036532_3_2_14"/>
<organism evidence="18 19">
    <name type="scientific">Spiroplasma apis B31</name>
    <dbReference type="NCBI Taxonomy" id="1276258"/>
    <lineage>
        <taxon>Bacteria</taxon>
        <taxon>Bacillati</taxon>
        <taxon>Mycoplasmatota</taxon>
        <taxon>Mollicutes</taxon>
        <taxon>Entomoplasmatales</taxon>
        <taxon>Spiroplasmataceae</taxon>
        <taxon>Spiroplasma</taxon>
    </lineage>
</organism>
<evidence type="ECO:0000313" key="19">
    <source>
        <dbReference type="Proteomes" id="UP000018550"/>
    </source>
</evidence>
<keyword evidence="8 14" id="KW-0963">Cytoplasm</keyword>
<feature type="binding site" evidence="14 15">
    <location>
        <position position="27"/>
    </location>
    <ligand>
        <name>a divalent metal cation</name>
        <dbReference type="ChEBI" id="CHEBI:60240"/>
    </ligand>
</feature>
<evidence type="ECO:0000256" key="10">
    <source>
        <dbReference type="ARBA" id="ARBA00022723"/>
    </source>
</evidence>
<evidence type="ECO:0000256" key="6">
    <source>
        <dbReference type="ARBA" id="ARBA00012180"/>
    </source>
</evidence>
<keyword evidence="9 14" id="KW-0540">Nuclease</keyword>
<evidence type="ECO:0000256" key="2">
    <source>
        <dbReference type="ARBA" id="ARBA00001946"/>
    </source>
</evidence>
<name>V5RI78_SPIAP</name>
<dbReference type="InterPro" id="IPR024567">
    <property type="entry name" value="RNase_HII/HIII_dom"/>
</dbReference>
<comment type="cofactor">
    <cofactor evidence="14 15">
        <name>Mn(2+)</name>
        <dbReference type="ChEBI" id="CHEBI:29035"/>
    </cofactor>
    <cofactor evidence="14 15">
        <name>Mg(2+)</name>
        <dbReference type="ChEBI" id="CHEBI:18420"/>
    </cofactor>
    <text evidence="14 15">Manganese or magnesium. Binds 1 divalent metal ion per monomer in the absence of substrate. May bind a second metal ion after substrate binding.</text>
</comment>
<dbReference type="InterPro" id="IPR036397">
    <property type="entry name" value="RNaseH_sf"/>
</dbReference>
<dbReference type="RefSeq" id="WP_023789102.1">
    <property type="nucleotide sequence ID" value="NC_022998.1"/>
</dbReference>
<dbReference type="EMBL" id="CP006682">
    <property type="protein sequence ID" value="AHB36168.1"/>
    <property type="molecule type" value="Genomic_DNA"/>
</dbReference>
<dbReference type="PROSITE" id="PS51975">
    <property type="entry name" value="RNASE_H_2"/>
    <property type="match status" value="1"/>
</dbReference>
<protein>
    <recommendedName>
        <fullName evidence="7 14">Ribonuclease HII</fullName>
        <shortName evidence="14">RNase HII</shortName>
        <ecNumber evidence="6 14">3.1.26.4</ecNumber>
    </recommendedName>
</protein>
<sequence length="213" mass="24371">MIKNERYLFDQQIRNNENVEFISGSDEVGRGAMAGPIVVASLILKPSYNNVLIRDSKLLSSKQRESLYNEILENSIDCSIKEYDAKIVDKLNPKATSVLGMLESIKDLKIKPDVCLIDGEDIQLSGYKTYKVIKGDNLSQTIAAASIIAKVYRDRLMDGFDTIYPMYNFKKHKGYCTKEHIQRLEEYGILDIHRVSYKPVANIKEKKNEVRQK</sequence>
<reference evidence="18 19" key="1">
    <citation type="journal article" date="2014" name="Genome Announc.">
        <title>Complete Genome Sequence of Spiroplasma apis B31T (ATCC 33834), a Bacterium Associated with May Disease of Honeybees (Apis mellifera).</title>
        <authorList>
            <person name="Ku C."/>
            <person name="Lo W.S."/>
            <person name="Chen L.L."/>
            <person name="Kuo C.H."/>
        </authorList>
    </citation>
    <scope>NUCLEOTIDE SEQUENCE [LARGE SCALE GENOMIC DNA]</scope>
    <source>
        <strain evidence="18">B31</strain>
    </source>
</reference>
<keyword evidence="12 14" id="KW-0378">Hydrolase</keyword>
<dbReference type="GO" id="GO:0003723">
    <property type="term" value="F:RNA binding"/>
    <property type="evidence" value="ECO:0007669"/>
    <property type="project" value="UniProtKB-UniRule"/>
</dbReference>
<keyword evidence="19" id="KW-1185">Reference proteome</keyword>
<dbReference type="InterPro" id="IPR001352">
    <property type="entry name" value="RNase_HII/HIII"/>
</dbReference>
<dbReference type="PATRIC" id="fig|1276258.3.peg.318"/>
<dbReference type="GO" id="GO:0032299">
    <property type="term" value="C:ribonuclease H2 complex"/>
    <property type="evidence" value="ECO:0007669"/>
    <property type="project" value="TreeGrafter"/>
</dbReference>
<dbReference type="GO" id="GO:0006298">
    <property type="term" value="P:mismatch repair"/>
    <property type="evidence" value="ECO:0007669"/>
    <property type="project" value="TreeGrafter"/>
</dbReference>
<dbReference type="GO" id="GO:0043137">
    <property type="term" value="P:DNA replication, removal of RNA primer"/>
    <property type="evidence" value="ECO:0007669"/>
    <property type="project" value="TreeGrafter"/>
</dbReference>
<evidence type="ECO:0000256" key="4">
    <source>
        <dbReference type="ARBA" id="ARBA00004496"/>
    </source>
</evidence>